<dbReference type="EMBL" id="BKCF01000001">
    <property type="protein sequence ID" value="GEQ84495.1"/>
    <property type="molecule type" value="Genomic_DNA"/>
</dbReference>
<dbReference type="Gene3D" id="3.30.1660.10">
    <property type="entry name" value="Flavin-binding protein dodecin"/>
    <property type="match status" value="1"/>
</dbReference>
<dbReference type="SUPFAM" id="SSF89807">
    <property type="entry name" value="Dodecin-like"/>
    <property type="match status" value="1"/>
</dbReference>
<dbReference type="Proteomes" id="UP000326994">
    <property type="component" value="Unassembled WGS sequence"/>
</dbReference>
<keyword evidence="2" id="KW-1185">Reference proteome</keyword>
<protein>
    <recommendedName>
        <fullName evidence="3">Dodecin</fullName>
    </recommendedName>
</protein>
<gene>
    <name evidence="1" type="ORF">ULMS_00030</name>
</gene>
<name>A0A5J4FWR3_9FLAO</name>
<dbReference type="AlphaFoldDB" id="A0A5J4FWR3"/>
<evidence type="ECO:0000313" key="1">
    <source>
        <dbReference type="EMBL" id="GEQ84495.1"/>
    </source>
</evidence>
<dbReference type="OrthoDB" id="1525133at2"/>
<dbReference type="Pfam" id="PF07311">
    <property type="entry name" value="Dodecin"/>
    <property type="match status" value="1"/>
</dbReference>
<dbReference type="InterPro" id="IPR025543">
    <property type="entry name" value="Dodecin-like"/>
</dbReference>
<dbReference type="PANTHER" id="PTHR39324">
    <property type="entry name" value="CALCIUM DODECIN"/>
    <property type="match status" value="1"/>
</dbReference>
<comment type="caution">
    <text evidence="1">The sequence shown here is derived from an EMBL/GenBank/DDBJ whole genome shotgun (WGS) entry which is preliminary data.</text>
</comment>
<dbReference type="PANTHER" id="PTHR39324:SF1">
    <property type="entry name" value="CALCIUM DODECIN"/>
    <property type="match status" value="1"/>
</dbReference>
<evidence type="ECO:0000313" key="2">
    <source>
        <dbReference type="Proteomes" id="UP000326994"/>
    </source>
</evidence>
<sequence>MAILKVIEVLANSNESWEDATKNAVKHAAKSVKNIRSVYLNEQTAVVNGDNVTEFRVNVKITFEVK</sequence>
<evidence type="ECO:0008006" key="3">
    <source>
        <dbReference type="Google" id="ProtNLM"/>
    </source>
</evidence>
<dbReference type="RefSeq" id="WP_151892460.1">
    <property type="nucleotide sequence ID" value="NZ_BKCF01000001.1"/>
</dbReference>
<reference evidence="1 2" key="1">
    <citation type="submission" date="2019-08" db="EMBL/GenBank/DDBJ databases">
        <title>Ulvibacter marinistellae sp. nov., isolated from a starfish, Patiria pectinifera.</title>
        <authorList>
            <person name="Kawano K."/>
            <person name="Ushijima N."/>
            <person name="Kihara M."/>
            <person name="Itoh H."/>
        </authorList>
    </citation>
    <scope>NUCLEOTIDE SEQUENCE [LARGE SCALE GENOMIC DNA]</scope>
    <source>
        <strain evidence="1 2">KK4</strain>
    </source>
</reference>
<proteinExistence type="predicted"/>
<dbReference type="InterPro" id="IPR009923">
    <property type="entry name" value="Dodecin"/>
</dbReference>
<accession>A0A5J4FWR3</accession>
<organism evidence="1 2">
    <name type="scientific">Patiriisocius marinistellae</name>
    <dbReference type="NCBI Taxonomy" id="2494560"/>
    <lineage>
        <taxon>Bacteria</taxon>
        <taxon>Pseudomonadati</taxon>
        <taxon>Bacteroidota</taxon>
        <taxon>Flavobacteriia</taxon>
        <taxon>Flavobacteriales</taxon>
        <taxon>Flavobacteriaceae</taxon>
        <taxon>Patiriisocius</taxon>
    </lineage>
</organism>
<dbReference type="InterPro" id="IPR036694">
    <property type="entry name" value="Dodecin-like_sf"/>
</dbReference>